<dbReference type="Proteomes" id="UP000886595">
    <property type="component" value="Unassembled WGS sequence"/>
</dbReference>
<gene>
    <name evidence="3" type="ORF">Bca52824_002941</name>
</gene>
<evidence type="ECO:0000313" key="4">
    <source>
        <dbReference type="Proteomes" id="UP000886595"/>
    </source>
</evidence>
<name>A0A8X7WLP8_BRACI</name>
<dbReference type="Gene3D" id="2.120.10.80">
    <property type="entry name" value="Kelch-type beta propeller"/>
    <property type="match status" value="1"/>
</dbReference>
<proteinExistence type="predicted"/>
<keyword evidence="2" id="KW-0677">Repeat</keyword>
<dbReference type="PANTHER" id="PTHR46122:SF7">
    <property type="entry name" value="GALACTOSE OXIDASE_KELCH REPEAT SUPERFAMILY PROTEIN"/>
    <property type="match status" value="1"/>
</dbReference>
<reference evidence="3 4" key="1">
    <citation type="submission" date="2020-02" db="EMBL/GenBank/DDBJ databases">
        <authorList>
            <person name="Ma Q."/>
            <person name="Huang Y."/>
            <person name="Song X."/>
            <person name="Pei D."/>
        </authorList>
    </citation>
    <scope>NUCLEOTIDE SEQUENCE [LARGE SCALE GENOMIC DNA]</scope>
    <source>
        <strain evidence="3">Sxm20200214</strain>
        <tissue evidence="3">Leaf</tissue>
    </source>
</reference>
<sequence>MRLVKPHVIMHSGDESNWEMFDKDFKTFERLPKVSSSDYFFFYSNKEIVSVITQLIVIGREIEEIVVFRYELDNHKWFKGPSMTIPRVMYGSASHGKTAFFAGDIQMDDNGDPVVVRTVEKYNSDTKMWTMINRMHKARKFTFMDLEYLYSSLQLK</sequence>
<keyword evidence="1" id="KW-0880">Kelch repeat</keyword>
<dbReference type="InterPro" id="IPR052439">
    <property type="entry name" value="F-box/Kelch-repeat"/>
</dbReference>
<dbReference type="EMBL" id="JAAMPC010000001">
    <property type="protein sequence ID" value="KAG2331761.1"/>
    <property type="molecule type" value="Genomic_DNA"/>
</dbReference>
<dbReference type="OrthoDB" id="191037at2759"/>
<accession>A0A8X7WLP8</accession>
<comment type="caution">
    <text evidence="3">The sequence shown here is derived from an EMBL/GenBank/DDBJ whole genome shotgun (WGS) entry which is preliminary data.</text>
</comment>
<dbReference type="InterPro" id="IPR015915">
    <property type="entry name" value="Kelch-typ_b-propeller"/>
</dbReference>
<dbReference type="PANTHER" id="PTHR46122">
    <property type="entry name" value="GALACTOSE OXIDASE/KELCH REPEAT PROTEIN-RELATED"/>
    <property type="match status" value="1"/>
</dbReference>
<evidence type="ECO:0000256" key="1">
    <source>
        <dbReference type="ARBA" id="ARBA00022441"/>
    </source>
</evidence>
<evidence type="ECO:0000313" key="3">
    <source>
        <dbReference type="EMBL" id="KAG2331761.1"/>
    </source>
</evidence>
<keyword evidence="4" id="KW-1185">Reference proteome</keyword>
<dbReference type="AlphaFoldDB" id="A0A8X7WLP8"/>
<evidence type="ECO:0000256" key="2">
    <source>
        <dbReference type="ARBA" id="ARBA00022737"/>
    </source>
</evidence>
<dbReference type="GO" id="GO:0005829">
    <property type="term" value="C:cytosol"/>
    <property type="evidence" value="ECO:0007669"/>
    <property type="project" value="TreeGrafter"/>
</dbReference>
<protein>
    <submittedName>
        <fullName evidence="3">Uncharacterized protein</fullName>
    </submittedName>
</protein>
<dbReference type="SUPFAM" id="SSF117281">
    <property type="entry name" value="Kelch motif"/>
    <property type="match status" value="1"/>
</dbReference>
<organism evidence="3 4">
    <name type="scientific">Brassica carinata</name>
    <name type="common">Ethiopian mustard</name>
    <name type="synonym">Abyssinian cabbage</name>
    <dbReference type="NCBI Taxonomy" id="52824"/>
    <lineage>
        <taxon>Eukaryota</taxon>
        <taxon>Viridiplantae</taxon>
        <taxon>Streptophyta</taxon>
        <taxon>Embryophyta</taxon>
        <taxon>Tracheophyta</taxon>
        <taxon>Spermatophyta</taxon>
        <taxon>Magnoliopsida</taxon>
        <taxon>eudicotyledons</taxon>
        <taxon>Gunneridae</taxon>
        <taxon>Pentapetalae</taxon>
        <taxon>rosids</taxon>
        <taxon>malvids</taxon>
        <taxon>Brassicales</taxon>
        <taxon>Brassicaceae</taxon>
        <taxon>Brassiceae</taxon>
        <taxon>Brassica</taxon>
    </lineage>
</organism>